<dbReference type="PANTHER" id="PTHR22741:SF10">
    <property type="entry name" value="COILED-COIL DOMAIN-CONTAINING PROTEIN CG32809"/>
    <property type="match status" value="1"/>
</dbReference>
<accession>A0AAU9WZ75</accession>
<organism evidence="4 5">
    <name type="scientific">Pocillopora meandrina</name>
    <dbReference type="NCBI Taxonomy" id="46732"/>
    <lineage>
        <taxon>Eukaryota</taxon>
        <taxon>Metazoa</taxon>
        <taxon>Cnidaria</taxon>
        <taxon>Anthozoa</taxon>
        <taxon>Hexacorallia</taxon>
        <taxon>Scleractinia</taxon>
        <taxon>Astrocoeniina</taxon>
        <taxon>Pocilloporidae</taxon>
        <taxon>Pocillopora</taxon>
    </lineage>
</organism>
<protein>
    <recommendedName>
        <fullName evidence="3">Actin interacting protein 3-like C-terminal domain-containing protein</fullName>
    </recommendedName>
</protein>
<gene>
    <name evidence="4" type="ORF">PMEA_00014385</name>
</gene>
<feature type="region of interest" description="Disordered" evidence="2">
    <location>
        <begin position="161"/>
        <end position="190"/>
    </location>
</feature>
<feature type="region of interest" description="Disordered" evidence="2">
    <location>
        <begin position="68"/>
        <end position="123"/>
    </location>
</feature>
<dbReference type="Pfam" id="PF03915">
    <property type="entry name" value="AIP3"/>
    <property type="match status" value="1"/>
</dbReference>
<evidence type="ECO:0000313" key="5">
    <source>
        <dbReference type="Proteomes" id="UP001159428"/>
    </source>
</evidence>
<evidence type="ECO:0000256" key="2">
    <source>
        <dbReference type="SAM" id="MobiDB-lite"/>
    </source>
</evidence>
<keyword evidence="5" id="KW-1185">Reference proteome</keyword>
<feature type="compositionally biased region" description="Low complexity" evidence="2">
    <location>
        <begin position="448"/>
        <end position="458"/>
    </location>
</feature>
<dbReference type="Proteomes" id="UP001159428">
    <property type="component" value="Unassembled WGS sequence"/>
</dbReference>
<feature type="compositionally biased region" description="Polar residues" evidence="2">
    <location>
        <begin position="384"/>
        <end position="393"/>
    </location>
</feature>
<dbReference type="EMBL" id="CALNXJ010000025">
    <property type="protein sequence ID" value="CAH3130900.1"/>
    <property type="molecule type" value="Genomic_DNA"/>
</dbReference>
<evidence type="ECO:0000259" key="3">
    <source>
        <dbReference type="Pfam" id="PF03915"/>
    </source>
</evidence>
<feature type="region of interest" description="Disordered" evidence="2">
    <location>
        <begin position="356"/>
        <end position="420"/>
    </location>
</feature>
<dbReference type="InterPro" id="IPR051825">
    <property type="entry name" value="SRCIN1"/>
</dbReference>
<feature type="domain" description="Actin interacting protein 3-like C-terminal" evidence="3">
    <location>
        <begin position="227"/>
        <end position="786"/>
    </location>
</feature>
<dbReference type="Gene3D" id="1.20.58.1540">
    <property type="entry name" value="Actin interacting protein 3, C-terminal domain"/>
    <property type="match status" value="1"/>
</dbReference>
<feature type="region of interest" description="Disordered" evidence="2">
    <location>
        <begin position="437"/>
        <end position="580"/>
    </location>
</feature>
<feature type="compositionally biased region" description="Polar residues" evidence="2">
    <location>
        <begin position="132"/>
        <end position="147"/>
    </location>
</feature>
<feature type="compositionally biased region" description="Low complexity" evidence="2">
    <location>
        <begin position="361"/>
        <end position="376"/>
    </location>
</feature>
<name>A0AAU9WZ75_9CNID</name>
<keyword evidence="1" id="KW-0175">Coiled coil</keyword>
<sequence length="842" mass="93397">MGRLYCSKDGGISGAHFKQMSSFESLSGRCRPYDDFTMPRNTCVPATAKRRSSFSKGLKGKLFGGSKVKRARSFSGREKQKWTPAKDAKEDTATTVSDSEAKTHARRPRRRTTGGSETGQEIEKAKRLHAQGNGNSSEPDNQAAQTLSRQQIIAMVKKRFGLKPGEQNGNKPNGIQDVPPAIPPLPTSSPKQKRYELLLDKPGSYPTMPRREENHVPHTNSTPGVVYLQYGDEIKRAMLPAGLDDLQQVQSMFNQTFPDKIKNNADNRKTIYIKDNSCGVFYELDNVGDLSNKSHLKVLESRPFQNGPVSHPVSSSTAVHTGAQVTSTPLPNHSHVSPADAIHSGQGVKYTKTTTVTRQASGGPSVTTVTRVVGSTNEKEESTVSHSVTSGTLMEQKKVPLPGLGASHNLKPRRPSRDPVEDQIDHLTNMLQDALKTGSHDSLPMKNSEGSASSSQSSFIDHGSLEGNEPRHLQPFRSRVRSDSGNESLLSDVCPSTPVEGKPKQVPAPPPRASSSRESSLKYSQTLQRDFTPRGTKRDISVQYQTQTLPLPSTKPKQRLLDSPTPLSSSSSGSHASVKYEGRVKDHKALEVRASTLRGDLRMLRAELTQLKQFQTFQAQQFDEMIQRAKEQIVQRVAQTNSGDDNGLKSRRQKVHVEELTYIRGKNDINRHISELESEVEMLRLDVVQKRCIANPSEVDSLNSQLGIISRQVSDLKSKFAELHDNMKSVMASELEVIVQGDKFLKEEPSKLENLVSRCKHITGTLFTLQKLVTAQQQIKSESEASFSSLEEVDREVIDSIRSVQREYIDKRGVEHNFTEGPKSPARARQRVRFYDEVTQLP</sequence>
<dbReference type="GO" id="GO:0005737">
    <property type="term" value="C:cytoplasm"/>
    <property type="evidence" value="ECO:0007669"/>
    <property type="project" value="TreeGrafter"/>
</dbReference>
<evidence type="ECO:0000313" key="4">
    <source>
        <dbReference type="EMBL" id="CAH3130900.1"/>
    </source>
</evidence>
<feature type="compositionally biased region" description="Basic and acidic residues" evidence="2">
    <location>
        <begin position="75"/>
        <end position="92"/>
    </location>
</feature>
<dbReference type="AlphaFoldDB" id="A0AAU9WZ75"/>
<reference evidence="4 5" key="1">
    <citation type="submission" date="2022-05" db="EMBL/GenBank/DDBJ databases">
        <authorList>
            <consortium name="Genoscope - CEA"/>
            <person name="William W."/>
        </authorList>
    </citation>
    <scope>NUCLEOTIDE SEQUENCE [LARGE SCALE GENOMIC DNA]</scope>
</reference>
<dbReference type="PANTHER" id="PTHR22741">
    <property type="entry name" value="P140CAP/SNIP-RELATED"/>
    <property type="match status" value="1"/>
</dbReference>
<feature type="compositionally biased region" description="Low complexity" evidence="2">
    <location>
        <begin position="568"/>
        <end position="577"/>
    </location>
</feature>
<proteinExistence type="predicted"/>
<dbReference type="InterPro" id="IPR022782">
    <property type="entry name" value="AIP3-like_C"/>
</dbReference>
<feature type="compositionally biased region" description="Polar residues" evidence="2">
    <location>
        <begin position="542"/>
        <end position="551"/>
    </location>
</feature>
<comment type="caution">
    <text evidence="4">The sequence shown here is derived from an EMBL/GenBank/DDBJ whole genome shotgun (WGS) entry which is preliminary data.</text>
</comment>
<feature type="region of interest" description="Disordered" evidence="2">
    <location>
        <begin position="128"/>
        <end position="147"/>
    </location>
</feature>
<evidence type="ECO:0000256" key="1">
    <source>
        <dbReference type="ARBA" id="ARBA00023054"/>
    </source>
</evidence>